<name>A0A9W3ABF8_BIOGL</name>
<sequence length="166" mass="17960">MKHENRDRQKHFFLEGRGLGSTSFSYDDTSDTGEPIYTVLDISKTIVSNVTIIATFDDGAGKYVTLCEVEIYGECPPGTCNSDCRTCPHICQNNCHLDDGSCNEVCFGSMDPPDCRTACPAGQWGVNCTNICSVNCYGQSCDKITGVCDKACQGFSDPPSCTMGML</sequence>
<organism evidence="1 2">
    <name type="scientific">Biomphalaria glabrata</name>
    <name type="common">Bloodfluke planorb</name>
    <name type="synonym">Freshwater snail</name>
    <dbReference type="NCBI Taxonomy" id="6526"/>
    <lineage>
        <taxon>Eukaryota</taxon>
        <taxon>Metazoa</taxon>
        <taxon>Spiralia</taxon>
        <taxon>Lophotrochozoa</taxon>
        <taxon>Mollusca</taxon>
        <taxon>Gastropoda</taxon>
        <taxon>Heterobranchia</taxon>
        <taxon>Euthyneura</taxon>
        <taxon>Panpulmonata</taxon>
        <taxon>Hygrophila</taxon>
        <taxon>Lymnaeoidea</taxon>
        <taxon>Planorbidae</taxon>
        <taxon>Biomphalaria</taxon>
    </lineage>
</organism>
<gene>
    <name evidence="2" type="primary">LOC106057777</name>
</gene>
<dbReference type="GeneID" id="106057777"/>
<keyword evidence="1" id="KW-1185">Reference proteome</keyword>
<evidence type="ECO:0000313" key="2">
    <source>
        <dbReference type="RefSeq" id="XP_055884503.1"/>
    </source>
</evidence>
<dbReference type="OrthoDB" id="6158807at2759"/>
<dbReference type="RefSeq" id="XP_055884503.1">
    <property type="nucleotide sequence ID" value="XM_056028528.1"/>
</dbReference>
<protein>
    <submittedName>
        <fullName evidence="2">Platelet endothelial aggregation receptor 1-like</fullName>
    </submittedName>
</protein>
<dbReference type="Proteomes" id="UP001165740">
    <property type="component" value="Chromosome 5"/>
</dbReference>
<proteinExistence type="predicted"/>
<evidence type="ECO:0000313" key="1">
    <source>
        <dbReference type="Proteomes" id="UP001165740"/>
    </source>
</evidence>
<reference evidence="2" key="1">
    <citation type="submission" date="2025-08" db="UniProtKB">
        <authorList>
            <consortium name="RefSeq"/>
        </authorList>
    </citation>
    <scope>IDENTIFICATION</scope>
</reference>
<dbReference type="AlphaFoldDB" id="A0A9W3ABF8"/>
<dbReference type="Gene3D" id="2.170.300.10">
    <property type="entry name" value="Tie2 ligand-binding domain superfamily"/>
    <property type="match status" value="1"/>
</dbReference>
<accession>A0A9W3ABF8</accession>